<comment type="caution">
    <text evidence="1">The sequence shown here is derived from an EMBL/GenBank/DDBJ whole genome shotgun (WGS) entry which is preliminary data.</text>
</comment>
<reference evidence="1" key="1">
    <citation type="submission" date="2021-03" db="EMBL/GenBank/DDBJ databases">
        <authorList>
            <consortium name="DOE Joint Genome Institute"/>
            <person name="Ahrendt S."/>
            <person name="Looney B.P."/>
            <person name="Miyauchi S."/>
            <person name="Morin E."/>
            <person name="Drula E."/>
            <person name="Courty P.E."/>
            <person name="Chicoki N."/>
            <person name="Fauchery L."/>
            <person name="Kohler A."/>
            <person name="Kuo A."/>
            <person name="Labutti K."/>
            <person name="Pangilinan J."/>
            <person name="Lipzen A."/>
            <person name="Riley R."/>
            <person name="Andreopoulos W."/>
            <person name="He G."/>
            <person name="Johnson J."/>
            <person name="Barry K.W."/>
            <person name="Grigoriev I.V."/>
            <person name="Nagy L."/>
            <person name="Hibbett D."/>
            <person name="Henrissat B."/>
            <person name="Matheny P.B."/>
            <person name="Labbe J."/>
            <person name="Martin F."/>
        </authorList>
    </citation>
    <scope>NUCLEOTIDE SEQUENCE</scope>
    <source>
        <strain evidence="1">HHB10654</strain>
    </source>
</reference>
<protein>
    <submittedName>
        <fullName evidence="1">Uncharacterized protein</fullName>
    </submittedName>
</protein>
<evidence type="ECO:0000313" key="1">
    <source>
        <dbReference type="EMBL" id="KAI0066903.1"/>
    </source>
</evidence>
<proteinExistence type="predicted"/>
<reference evidence="1" key="2">
    <citation type="journal article" date="2022" name="New Phytol.">
        <title>Evolutionary transition to the ectomycorrhizal habit in the genomes of a hyperdiverse lineage of mushroom-forming fungi.</title>
        <authorList>
            <person name="Looney B."/>
            <person name="Miyauchi S."/>
            <person name="Morin E."/>
            <person name="Drula E."/>
            <person name="Courty P.E."/>
            <person name="Kohler A."/>
            <person name="Kuo A."/>
            <person name="LaButti K."/>
            <person name="Pangilinan J."/>
            <person name="Lipzen A."/>
            <person name="Riley R."/>
            <person name="Andreopoulos W."/>
            <person name="He G."/>
            <person name="Johnson J."/>
            <person name="Nolan M."/>
            <person name="Tritt A."/>
            <person name="Barry K.W."/>
            <person name="Grigoriev I.V."/>
            <person name="Nagy L.G."/>
            <person name="Hibbett D."/>
            <person name="Henrissat B."/>
            <person name="Matheny P.B."/>
            <person name="Labbe J."/>
            <person name="Martin F.M."/>
        </authorList>
    </citation>
    <scope>NUCLEOTIDE SEQUENCE</scope>
    <source>
        <strain evidence="1">HHB10654</strain>
    </source>
</reference>
<name>A0ACB8TEN3_9AGAM</name>
<gene>
    <name evidence="1" type="ORF">BV25DRAFT_1912251</name>
</gene>
<keyword evidence="2" id="KW-1185">Reference proteome</keyword>
<accession>A0ACB8TEN3</accession>
<dbReference type="Proteomes" id="UP000814140">
    <property type="component" value="Unassembled WGS sequence"/>
</dbReference>
<organism evidence="1 2">
    <name type="scientific">Artomyces pyxidatus</name>
    <dbReference type="NCBI Taxonomy" id="48021"/>
    <lineage>
        <taxon>Eukaryota</taxon>
        <taxon>Fungi</taxon>
        <taxon>Dikarya</taxon>
        <taxon>Basidiomycota</taxon>
        <taxon>Agaricomycotina</taxon>
        <taxon>Agaricomycetes</taxon>
        <taxon>Russulales</taxon>
        <taxon>Auriscalpiaceae</taxon>
        <taxon>Artomyces</taxon>
    </lineage>
</organism>
<evidence type="ECO:0000313" key="2">
    <source>
        <dbReference type="Proteomes" id="UP000814140"/>
    </source>
</evidence>
<sequence>MEPQDVEDILKDSLTLLGEQNPDFPDDGQLTYGPITVSVAPKEGKANTLLADHIFSPSLLIAERIERGLLPVSGRTMIELGAGAALPTLVAAAQPAPPALAVATDHPDPGILGTLTRNVARNGGAVRCAPFEWGTDPARLLALAPRGYDIVVLSDLLHFDRAHGELLDAIGALLARREGARVVVAAGVYTRAEFCRSFLRSAEERGIVWVERGSGEDGREEDAVWRGAMEVRALDRDQLGVRKGMCRWWVGQWAKTGGAEG</sequence>
<dbReference type="EMBL" id="MU277191">
    <property type="protein sequence ID" value="KAI0066903.1"/>
    <property type="molecule type" value="Genomic_DNA"/>
</dbReference>